<comment type="caution">
    <text evidence="1">The sequence shown here is derived from an EMBL/GenBank/DDBJ whole genome shotgun (WGS) entry which is preliminary data.</text>
</comment>
<gene>
    <name evidence="1" type="ORF">Vadar_030769</name>
</gene>
<keyword evidence="2" id="KW-1185">Reference proteome</keyword>
<name>A0ACB7YHL8_9ERIC</name>
<sequence length="278" mass="31146">MTDASGQRRRKERYSRLEGKKDEYWKYTPLVKAALIGDWETAQIFFKQYPNAITDPITNESETVLHMATGTGPLAINFVAELLSLEQMTPQALAHRDIQGNTPLHLAAWVANTDAAVLLVQRNPGLLSVREKGGWLPVHYAAINAKKETLCYLLEVTLMDDASMDVLFFSCGIDQPSGPELLIHVITSGFYDVALDLVHRYPQLAISHAPNDDDCGLGALARKVDAFRSGTQLNFWECIIYAYQARVGWTRQKEAKTKLEHLLFNDGPELVWANESLV</sequence>
<proteinExistence type="predicted"/>
<accession>A0ACB7YHL8</accession>
<dbReference type="Proteomes" id="UP000828048">
    <property type="component" value="Chromosome 8"/>
</dbReference>
<organism evidence="1 2">
    <name type="scientific">Vaccinium darrowii</name>
    <dbReference type="NCBI Taxonomy" id="229202"/>
    <lineage>
        <taxon>Eukaryota</taxon>
        <taxon>Viridiplantae</taxon>
        <taxon>Streptophyta</taxon>
        <taxon>Embryophyta</taxon>
        <taxon>Tracheophyta</taxon>
        <taxon>Spermatophyta</taxon>
        <taxon>Magnoliopsida</taxon>
        <taxon>eudicotyledons</taxon>
        <taxon>Gunneridae</taxon>
        <taxon>Pentapetalae</taxon>
        <taxon>asterids</taxon>
        <taxon>Ericales</taxon>
        <taxon>Ericaceae</taxon>
        <taxon>Vaccinioideae</taxon>
        <taxon>Vaccinieae</taxon>
        <taxon>Vaccinium</taxon>
    </lineage>
</organism>
<dbReference type="EMBL" id="CM037158">
    <property type="protein sequence ID" value="KAH7852908.1"/>
    <property type="molecule type" value="Genomic_DNA"/>
</dbReference>
<evidence type="ECO:0000313" key="2">
    <source>
        <dbReference type="Proteomes" id="UP000828048"/>
    </source>
</evidence>
<protein>
    <submittedName>
        <fullName evidence="1">Uncharacterized protein</fullName>
    </submittedName>
</protein>
<evidence type="ECO:0000313" key="1">
    <source>
        <dbReference type="EMBL" id="KAH7852908.1"/>
    </source>
</evidence>
<reference evidence="1 2" key="1">
    <citation type="journal article" date="2021" name="Hortic Res">
        <title>High-quality reference genome and annotation aids understanding of berry development for evergreen blueberry (Vaccinium darrowii).</title>
        <authorList>
            <person name="Yu J."/>
            <person name="Hulse-Kemp A.M."/>
            <person name="Babiker E."/>
            <person name="Staton M."/>
        </authorList>
    </citation>
    <scope>NUCLEOTIDE SEQUENCE [LARGE SCALE GENOMIC DNA]</scope>
    <source>
        <strain evidence="2">cv. NJ 8807/NJ 8810</strain>
        <tissue evidence="1">Young leaf</tissue>
    </source>
</reference>